<sequence length="177" mass="19537">MSATAVSSLNPDAPLFIPAAFRQVEDFSPQWWDLVKTTAWFRDHWFHEHQQLDEMADSLALHDAAADDDDLAGLLPDDAFDDDDDDDLFFDQTHNLLVDPPQPPAALKTVKFIAMSPMCVCRCGAQGAEPGVSQGRRRAAGAPGEAPALREAHQVRRQPEERRRSPRHPPASLGCDG</sequence>
<dbReference type="InterPro" id="IPR040414">
    <property type="entry name" value="CID1/CID2"/>
</dbReference>
<feature type="region of interest" description="Disordered" evidence="1">
    <location>
        <begin position="129"/>
        <end position="177"/>
    </location>
</feature>
<dbReference type="PANTHER" id="PTHR33790:SF2">
    <property type="entry name" value="17.7 KDA LOW TEMPERATURE INDUCED PROTEIN"/>
    <property type="match status" value="1"/>
</dbReference>
<evidence type="ECO:0000313" key="2">
    <source>
        <dbReference type="EMBL" id="ABF95962.1"/>
    </source>
</evidence>
<feature type="compositionally biased region" description="Basic and acidic residues" evidence="1">
    <location>
        <begin position="148"/>
        <end position="163"/>
    </location>
</feature>
<accession>Q10LE5</accession>
<dbReference type="PANTHER" id="PTHR33790">
    <property type="entry name" value="OS05G0344200 PROTEIN"/>
    <property type="match status" value="1"/>
</dbReference>
<dbReference type="EMBL" id="DP000009">
    <property type="protein sequence ID" value="ABF95962.1"/>
    <property type="molecule type" value="Genomic_DNA"/>
</dbReference>
<reference evidence="2" key="1">
    <citation type="journal article" date="2005" name="Genome Res.">
        <title>Sequence, annotation, and analysis of synteny between rice chromosome 3 and diverged grass species.</title>
        <authorList>
            <consortium name="Rice Chromosome 3 Sequencing Consortium"/>
            <person name="Buell C.R."/>
            <person name="Yuan Q."/>
            <person name="Ouyang S."/>
            <person name="Liu J."/>
            <person name="Zhu W."/>
            <person name="Wang A."/>
            <person name="Maiti R."/>
            <person name="Haas B."/>
            <person name="Wortman J."/>
            <person name="Pertea M."/>
            <person name="Jones K.M."/>
            <person name="Kim M."/>
            <person name="Overton L."/>
            <person name="Tsitrin T."/>
            <person name="Fadrosh D."/>
            <person name="Bera J."/>
            <person name="Weaver B."/>
            <person name="Jin S."/>
            <person name="Johri S."/>
            <person name="Reardon M."/>
            <person name="Webb K."/>
            <person name="Hill J."/>
            <person name="Moffat K."/>
            <person name="Tallon L."/>
            <person name="Van Aken S."/>
            <person name="Lewis M."/>
            <person name="Utterback T."/>
            <person name="Feldblyum T."/>
            <person name="Zismann V."/>
            <person name="Iobst S."/>
            <person name="Hsiao J."/>
            <person name="de Vazeille A.R."/>
            <person name="Salzberg S.L."/>
            <person name="White O."/>
            <person name="Fraser C."/>
            <person name="Yu Y."/>
            <person name="Kim H."/>
            <person name="Rambo T."/>
            <person name="Currie J."/>
            <person name="Collura K."/>
            <person name="Kernodle-Thompson S."/>
            <person name="Wei F."/>
            <person name="Kudrna K."/>
            <person name="Ammiraju J.S."/>
            <person name="Luo M."/>
            <person name="Goicoechea J.L."/>
            <person name="Wing R.A."/>
            <person name="Henry D."/>
            <person name="Oates R."/>
            <person name="Palmer M."/>
            <person name="Pries G."/>
            <person name="Saski C."/>
            <person name="Simmons J."/>
            <person name="Soderlund C."/>
            <person name="Nelson W."/>
            <person name="de la Bastide M."/>
            <person name="Spiegel L."/>
            <person name="Nascimento L."/>
            <person name="Huang E."/>
            <person name="Preston R."/>
            <person name="Zutavern T."/>
            <person name="Palmer L."/>
            <person name="O'Shaughnessy A."/>
            <person name="Dike S."/>
            <person name="McCombie W.R."/>
            <person name="Minx P."/>
            <person name="Cordum H."/>
            <person name="Wilson R."/>
            <person name="Jin W."/>
            <person name="Lee H.R."/>
            <person name="Jiang J."/>
            <person name="Jackson S."/>
        </authorList>
    </citation>
    <scope>NUCLEOTIDE SEQUENCE [LARGE SCALE GENOMIC DNA]</scope>
</reference>
<dbReference type="AlphaFoldDB" id="Q10LE5"/>
<organism evidence="2">
    <name type="scientific">Oryza sativa subsp. japonica</name>
    <name type="common">Rice</name>
    <dbReference type="NCBI Taxonomy" id="39947"/>
    <lineage>
        <taxon>Eukaryota</taxon>
        <taxon>Viridiplantae</taxon>
        <taxon>Streptophyta</taxon>
        <taxon>Embryophyta</taxon>
        <taxon>Tracheophyta</taxon>
        <taxon>Spermatophyta</taxon>
        <taxon>Magnoliopsida</taxon>
        <taxon>Liliopsida</taxon>
        <taxon>Poales</taxon>
        <taxon>Poaceae</taxon>
        <taxon>BOP clade</taxon>
        <taxon>Oryzoideae</taxon>
        <taxon>Oryzeae</taxon>
        <taxon>Oryzinae</taxon>
        <taxon>Oryza</taxon>
        <taxon>Oryza sativa</taxon>
    </lineage>
</organism>
<proteinExistence type="predicted"/>
<gene>
    <name evidence="2" type="ordered locus">LOC_Os03g23010</name>
</gene>
<evidence type="ECO:0000256" key="1">
    <source>
        <dbReference type="SAM" id="MobiDB-lite"/>
    </source>
</evidence>
<name>Q10LE5_ORYSJ</name>
<reference evidence="2" key="2">
    <citation type="submission" date="2006-06" db="EMBL/GenBank/DDBJ databases">
        <authorList>
            <person name="Buell R."/>
            <person name="Wing R.A."/>
            <person name="McCombie W.A."/>
            <person name="Ouyang S."/>
        </authorList>
    </citation>
    <scope>NUCLEOTIDE SEQUENCE</scope>
</reference>
<protein>
    <submittedName>
        <fullName evidence="2">Expressed protein</fullName>
    </submittedName>
</protein>